<dbReference type="Gene3D" id="3.90.10.10">
    <property type="entry name" value="Cytochrome C3"/>
    <property type="match status" value="2"/>
</dbReference>
<keyword evidence="4" id="KW-0249">Electron transport</keyword>
<reference evidence="8" key="1">
    <citation type="submission" date="2018-05" db="EMBL/GenBank/DDBJ databases">
        <authorList>
            <person name="Lanie J.A."/>
            <person name="Ng W.-L."/>
            <person name="Kazmierczak K.M."/>
            <person name="Andrzejewski T.M."/>
            <person name="Davidsen T.M."/>
            <person name="Wayne K.J."/>
            <person name="Tettelin H."/>
            <person name="Glass J.I."/>
            <person name="Rusch D."/>
            <person name="Podicherti R."/>
            <person name="Tsui H.-C.T."/>
            <person name="Winkler M.E."/>
        </authorList>
    </citation>
    <scope>NUCLEOTIDE SEQUENCE</scope>
</reference>
<dbReference type="CDD" id="cd08168">
    <property type="entry name" value="Cytochrom_C3"/>
    <property type="match status" value="1"/>
</dbReference>
<evidence type="ECO:0000313" key="8">
    <source>
        <dbReference type="EMBL" id="SUZ82130.1"/>
    </source>
</evidence>
<dbReference type="PROSITE" id="PS51257">
    <property type="entry name" value="PROKAR_LIPOPROTEIN"/>
    <property type="match status" value="1"/>
</dbReference>
<dbReference type="EMBL" id="UINC01001493">
    <property type="protein sequence ID" value="SUZ82130.1"/>
    <property type="molecule type" value="Genomic_DNA"/>
</dbReference>
<keyword evidence="1" id="KW-0813">Transport</keyword>
<feature type="domain" description="Class III cytochrome C" evidence="6">
    <location>
        <begin position="41"/>
        <end position="86"/>
    </location>
</feature>
<evidence type="ECO:0000259" key="6">
    <source>
        <dbReference type="Pfam" id="PF02085"/>
    </source>
</evidence>
<dbReference type="GO" id="GO:0009055">
    <property type="term" value="F:electron transfer activity"/>
    <property type="evidence" value="ECO:0007669"/>
    <property type="project" value="InterPro"/>
</dbReference>
<dbReference type="InterPro" id="IPR029467">
    <property type="entry name" value="Cyt_c7-like"/>
</dbReference>
<dbReference type="GO" id="GO:0046872">
    <property type="term" value="F:metal ion binding"/>
    <property type="evidence" value="ECO:0007669"/>
    <property type="project" value="UniProtKB-KW"/>
</dbReference>
<accession>A0A381QSN8</accession>
<dbReference type="InterPro" id="IPR020942">
    <property type="entry name" value="Cyt_c_III_dom"/>
</dbReference>
<evidence type="ECO:0000256" key="1">
    <source>
        <dbReference type="ARBA" id="ARBA00022448"/>
    </source>
</evidence>
<sequence length="179" mass="19362">MKDVAQQKQDIGNWGHMLANMLLAGSVILTAACGNNGTASPPSQPVAFNHQKHIEIEMECTRCHPGATTQTQAGLVPIAACATCHRGIISDHPEIVKLMGYLENNEPLLWQRVNNIAPSAMVQFKHKPHARAGVPCTTCHGDVGQMSVAYQAINTANMSWCITCHQNSDASTDCLTCHY</sequence>
<name>A0A381QSN8_9ZZZZ</name>
<evidence type="ECO:0000256" key="3">
    <source>
        <dbReference type="ARBA" id="ARBA00022723"/>
    </source>
</evidence>
<organism evidence="8">
    <name type="scientific">marine metagenome</name>
    <dbReference type="NCBI Taxonomy" id="408172"/>
    <lineage>
        <taxon>unclassified sequences</taxon>
        <taxon>metagenomes</taxon>
        <taxon>ecological metagenomes</taxon>
    </lineage>
</organism>
<dbReference type="AlphaFoldDB" id="A0A381QSN8"/>
<protein>
    <submittedName>
        <fullName evidence="8">Uncharacterized protein</fullName>
    </submittedName>
</protein>
<dbReference type="Pfam" id="PF02085">
    <property type="entry name" value="Cytochrom_CIII"/>
    <property type="match status" value="1"/>
</dbReference>
<evidence type="ECO:0000256" key="2">
    <source>
        <dbReference type="ARBA" id="ARBA00022617"/>
    </source>
</evidence>
<feature type="domain" description="Cytochrome c7-like" evidence="7">
    <location>
        <begin position="122"/>
        <end position="178"/>
    </location>
</feature>
<evidence type="ECO:0000256" key="4">
    <source>
        <dbReference type="ARBA" id="ARBA00022982"/>
    </source>
</evidence>
<dbReference type="GO" id="GO:0020037">
    <property type="term" value="F:heme binding"/>
    <property type="evidence" value="ECO:0007669"/>
    <property type="project" value="InterPro"/>
</dbReference>
<keyword evidence="5" id="KW-0408">Iron</keyword>
<evidence type="ECO:0000259" key="7">
    <source>
        <dbReference type="Pfam" id="PF14522"/>
    </source>
</evidence>
<proteinExistence type="predicted"/>
<keyword evidence="3" id="KW-0479">Metal-binding</keyword>
<gene>
    <name evidence="8" type="ORF">METZ01_LOCUS34984</name>
</gene>
<dbReference type="InterPro" id="IPR036280">
    <property type="entry name" value="Multihaem_cyt_sf"/>
</dbReference>
<keyword evidence="2" id="KW-0349">Heme</keyword>
<dbReference type="Pfam" id="PF14522">
    <property type="entry name" value="Cytochrome_C7"/>
    <property type="match status" value="1"/>
</dbReference>
<evidence type="ECO:0000256" key="5">
    <source>
        <dbReference type="ARBA" id="ARBA00023004"/>
    </source>
</evidence>
<dbReference type="SUPFAM" id="SSF48695">
    <property type="entry name" value="Multiheme cytochromes"/>
    <property type="match status" value="1"/>
</dbReference>